<proteinExistence type="predicted"/>
<dbReference type="InterPro" id="IPR036691">
    <property type="entry name" value="Endo/exonu/phosph_ase_sf"/>
</dbReference>
<evidence type="ECO:0000259" key="1">
    <source>
        <dbReference type="PROSITE" id="PS50878"/>
    </source>
</evidence>
<evidence type="ECO:0000313" key="2">
    <source>
        <dbReference type="EMBL" id="WVZ91346.1"/>
    </source>
</evidence>
<dbReference type="SUPFAM" id="SSF56672">
    <property type="entry name" value="DNA/RNA polymerases"/>
    <property type="match status" value="1"/>
</dbReference>
<dbReference type="Gene3D" id="3.60.10.10">
    <property type="entry name" value="Endonuclease/exonuclease/phosphatase"/>
    <property type="match status" value="1"/>
</dbReference>
<feature type="domain" description="Reverse transcriptase" evidence="1">
    <location>
        <begin position="322"/>
        <end position="563"/>
    </location>
</feature>
<protein>
    <recommendedName>
        <fullName evidence="1">Reverse transcriptase domain-containing protein</fullName>
    </recommendedName>
</protein>
<reference evidence="2 3" key="1">
    <citation type="submission" date="2024-02" db="EMBL/GenBank/DDBJ databases">
        <title>High-quality chromosome-scale genome assembly of Pensacola bahiagrass (Paspalum notatum Flugge var. saurae).</title>
        <authorList>
            <person name="Vega J.M."/>
            <person name="Podio M."/>
            <person name="Orjuela J."/>
            <person name="Siena L.A."/>
            <person name="Pessino S.C."/>
            <person name="Combes M.C."/>
            <person name="Mariac C."/>
            <person name="Albertini E."/>
            <person name="Pupilli F."/>
            <person name="Ortiz J.P.A."/>
            <person name="Leblanc O."/>
        </authorList>
    </citation>
    <scope>NUCLEOTIDE SEQUENCE [LARGE SCALE GENOMIC DNA]</scope>
    <source>
        <strain evidence="2">R1</strain>
        <tissue evidence="2">Leaf</tissue>
    </source>
</reference>
<dbReference type="PROSITE" id="PS50878">
    <property type="entry name" value="RT_POL"/>
    <property type="match status" value="1"/>
</dbReference>
<name>A0AAQ3XB55_PASNO</name>
<dbReference type="InterPro" id="IPR043502">
    <property type="entry name" value="DNA/RNA_pol_sf"/>
</dbReference>
<dbReference type="InterPro" id="IPR000477">
    <property type="entry name" value="RT_dom"/>
</dbReference>
<sequence length="683" mass="78080">MMGRFRRLINDLGLKDIPLLGRKYTWTNCQDDPTLVRLDRMLCSPGWEQLFPDCLLLSSSSDGSDHCPLLLGLHDNKKGKMRFHFESYWTKVPGFQDVVAKAWNSVPRGNCPFESLAKKFRATSKALQSWSQKCIGHMEFQLGLSREILHQFEIAQDMRSLSDREIWLRNHLKKHLLALSSLKRTIARSRSRISWLKEGDANTALFHAHARYRKQRNFIGSLVEEDLILTKHEDKEKAFHDFYFSLLGTNLSREYTVNLEELEVISHDLVDLDRPIPVEEVWRTISQLPSDKAPEPDGFTGRFYKVCWSIIKEDIMLAISAIWSRKLDNLKSLNSTFITLMPKKEGADHVKDFRPISLVHSFAKLITKILANRLAGRLHELVSPNQTRFLHLQKQARILLKLDITKAFDSVSWPFLLEVLQKLGFGLVWRDVLSGLLSSSTTQVLLNGIPGSTIFHRRGLRQGDPLSPMLFILVMDVLSLIFAKASAAGRLQPLSTRALQHRVSLYADDVVVFLHPAALDLNLTMDMLELFGEASGLKANLHKSNVFPIQCAEADVAVVQNALPCELKEFPVNISACPFPYLTRDQIQPFVDRIADRLPSWKADLLTREERRILVQSVLTSMLVYLLMAVDLPPWAFKEIDKIRRRFLWRGRKQLNGGHCLVAWLKVCRPRELGGPGITDLRS</sequence>
<organism evidence="2 3">
    <name type="scientific">Paspalum notatum var. saurae</name>
    <dbReference type="NCBI Taxonomy" id="547442"/>
    <lineage>
        <taxon>Eukaryota</taxon>
        <taxon>Viridiplantae</taxon>
        <taxon>Streptophyta</taxon>
        <taxon>Embryophyta</taxon>
        <taxon>Tracheophyta</taxon>
        <taxon>Spermatophyta</taxon>
        <taxon>Magnoliopsida</taxon>
        <taxon>Liliopsida</taxon>
        <taxon>Poales</taxon>
        <taxon>Poaceae</taxon>
        <taxon>PACMAD clade</taxon>
        <taxon>Panicoideae</taxon>
        <taxon>Andropogonodae</taxon>
        <taxon>Paspaleae</taxon>
        <taxon>Paspalinae</taxon>
        <taxon>Paspalum</taxon>
    </lineage>
</organism>
<dbReference type="PANTHER" id="PTHR19446">
    <property type="entry name" value="REVERSE TRANSCRIPTASES"/>
    <property type="match status" value="1"/>
</dbReference>
<accession>A0AAQ3XB55</accession>
<dbReference type="CDD" id="cd01650">
    <property type="entry name" value="RT_nLTR_like"/>
    <property type="match status" value="1"/>
</dbReference>
<dbReference type="AlphaFoldDB" id="A0AAQ3XB55"/>
<keyword evidence="3" id="KW-1185">Reference proteome</keyword>
<dbReference type="Pfam" id="PF00078">
    <property type="entry name" value="RVT_1"/>
    <property type="match status" value="1"/>
</dbReference>
<dbReference type="EMBL" id="CP144752">
    <property type="protein sequence ID" value="WVZ91346.1"/>
    <property type="molecule type" value="Genomic_DNA"/>
</dbReference>
<dbReference type="SUPFAM" id="SSF56219">
    <property type="entry name" value="DNase I-like"/>
    <property type="match status" value="1"/>
</dbReference>
<dbReference type="Proteomes" id="UP001341281">
    <property type="component" value="Chromosome 08"/>
</dbReference>
<gene>
    <name evidence="2" type="ORF">U9M48_037534</name>
</gene>
<evidence type="ECO:0000313" key="3">
    <source>
        <dbReference type="Proteomes" id="UP001341281"/>
    </source>
</evidence>